<gene>
    <name evidence="5" type="ORF">AUC68_10020</name>
</gene>
<organism evidence="5 6">
    <name type="scientific">Methyloceanibacter methanicus</name>
    <dbReference type="NCBI Taxonomy" id="1774968"/>
    <lineage>
        <taxon>Bacteria</taxon>
        <taxon>Pseudomonadati</taxon>
        <taxon>Pseudomonadota</taxon>
        <taxon>Alphaproteobacteria</taxon>
        <taxon>Hyphomicrobiales</taxon>
        <taxon>Hyphomicrobiaceae</taxon>
        <taxon>Methyloceanibacter</taxon>
    </lineage>
</organism>
<dbReference type="SMART" id="SM00342">
    <property type="entry name" value="HTH_ARAC"/>
    <property type="match status" value="1"/>
</dbReference>
<dbReference type="STRING" id="1774968.AUC68_10020"/>
<dbReference type="InterPro" id="IPR050204">
    <property type="entry name" value="AraC_XylS_family_regulators"/>
</dbReference>
<dbReference type="Proteomes" id="UP000094501">
    <property type="component" value="Unassembled WGS sequence"/>
</dbReference>
<protein>
    <recommendedName>
        <fullName evidence="4">HTH araC/xylS-type domain-containing protein</fullName>
    </recommendedName>
</protein>
<dbReference type="GO" id="GO:0003700">
    <property type="term" value="F:DNA-binding transcription factor activity"/>
    <property type="evidence" value="ECO:0007669"/>
    <property type="project" value="InterPro"/>
</dbReference>
<name>A0A1E3VWG2_9HYPH</name>
<evidence type="ECO:0000313" key="5">
    <source>
        <dbReference type="EMBL" id="ODR97873.1"/>
    </source>
</evidence>
<dbReference type="PANTHER" id="PTHR46796">
    <property type="entry name" value="HTH-TYPE TRANSCRIPTIONAL ACTIVATOR RHAS-RELATED"/>
    <property type="match status" value="1"/>
</dbReference>
<keyword evidence="1" id="KW-0805">Transcription regulation</keyword>
<dbReference type="Pfam" id="PF12833">
    <property type="entry name" value="HTH_18"/>
    <property type="match status" value="1"/>
</dbReference>
<dbReference type="PRINTS" id="PR00032">
    <property type="entry name" value="HTHARAC"/>
</dbReference>
<evidence type="ECO:0000313" key="6">
    <source>
        <dbReference type="Proteomes" id="UP000094501"/>
    </source>
</evidence>
<dbReference type="Pfam" id="PF14525">
    <property type="entry name" value="AraC_binding_2"/>
    <property type="match status" value="1"/>
</dbReference>
<dbReference type="InterPro" id="IPR018060">
    <property type="entry name" value="HTH_AraC"/>
</dbReference>
<dbReference type="PANTHER" id="PTHR46796:SF6">
    <property type="entry name" value="ARAC SUBFAMILY"/>
    <property type="match status" value="1"/>
</dbReference>
<keyword evidence="3" id="KW-0804">Transcription</keyword>
<feature type="domain" description="HTH araC/xylS-type" evidence="4">
    <location>
        <begin position="207"/>
        <end position="309"/>
    </location>
</feature>
<evidence type="ECO:0000256" key="3">
    <source>
        <dbReference type="ARBA" id="ARBA00023163"/>
    </source>
</evidence>
<proteinExistence type="predicted"/>
<reference evidence="5 6" key="1">
    <citation type="journal article" date="2016" name="Environ. Microbiol.">
        <title>New Methyloceanibacter diversity from North Sea sediments includes methanotroph containing solely the soluble methane monooxygenase.</title>
        <authorList>
            <person name="Vekeman B."/>
            <person name="Kerckhof F.M."/>
            <person name="Cremers G."/>
            <person name="de Vos P."/>
            <person name="Vandamme P."/>
            <person name="Boon N."/>
            <person name="Op den Camp H.J."/>
            <person name="Heylen K."/>
        </authorList>
    </citation>
    <scope>NUCLEOTIDE SEQUENCE [LARGE SCALE GENOMIC DNA]</scope>
    <source>
        <strain evidence="5 6">R-67174</strain>
    </source>
</reference>
<dbReference type="InterPro" id="IPR020449">
    <property type="entry name" value="Tscrpt_reg_AraC-type_HTH"/>
</dbReference>
<keyword evidence="2" id="KW-0238">DNA-binding</keyword>
<dbReference type="InterPro" id="IPR009057">
    <property type="entry name" value="Homeodomain-like_sf"/>
</dbReference>
<dbReference type="GO" id="GO:0043565">
    <property type="term" value="F:sequence-specific DNA binding"/>
    <property type="evidence" value="ECO:0007669"/>
    <property type="project" value="InterPro"/>
</dbReference>
<keyword evidence="6" id="KW-1185">Reference proteome</keyword>
<dbReference type="PROSITE" id="PS01124">
    <property type="entry name" value="HTH_ARAC_FAMILY_2"/>
    <property type="match status" value="1"/>
</dbReference>
<evidence type="ECO:0000256" key="2">
    <source>
        <dbReference type="ARBA" id="ARBA00023125"/>
    </source>
</evidence>
<accession>A0A1E3VWG2</accession>
<evidence type="ECO:0000256" key="1">
    <source>
        <dbReference type="ARBA" id="ARBA00023015"/>
    </source>
</evidence>
<sequence>MRAVFCTKDVHPRDRFEGWRAAVCDAVVPHNSVPREHHSFTGDLEAGSVGSLDVWRLSCSAVNFNHEDRHIANTAPNHLFVFRLTHGLLAVEQNGREAVLRSGHFALIDPMIPYSGTLADNSDLLVLSVPRAEVEARIGRRADLGARSSAEHGSLASSYLTAMTVHEGQLSPVAEDMVERQCLDLVALAVCEMAGAPCKSSRASLVLRIRSAVESLMRNPGLRVSDIATAAGVSVRHANAVLAAEQGTSLSRLLATMRLDRCRKALENAALAERSVSEIAYSWGFSDLTHFGRVFRAAYGVPPRTYRQSCRAGTHPNVD</sequence>
<dbReference type="SUPFAM" id="SSF46689">
    <property type="entry name" value="Homeodomain-like"/>
    <property type="match status" value="1"/>
</dbReference>
<dbReference type="Gene3D" id="1.10.10.60">
    <property type="entry name" value="Homeodomain-like"/>
    <property type="match status" value="1"/>
</dbReference>
<comment type="caution">
    <text evidence="5">The sequence shown here is derived from an EMBL/GenBank/DDBJ whole genome shotgun (WGS) entry which is preliminary data.</text>
</comment>
<dbReference type="AlphaFoldDB" id="A0A1E3VWG2"/>
<dbReference type="EMBL" id="LPWG01000014">
    <property type="protein sequence ID" value="ODR97873.1"/>
    <property type="molecule type" value="Genomic_DNA"/>
</dbReference>
<dbReference type="InterPro" id="IPR035418">
    <property type="entry name" value="AraC-bd_2"/>
</dbReference>
<evidence type="ECO:0000259" key="4">
    <source>
        <dbReference type="PROSITE" id="PS01124"/>
    </source>
</evidence>
<dbReference type="OrthoDB" id="4601794at2"/>